<sequence>MNLTILSLSISSIYSDSPLFIGNRNCFSKHYIHKYFTPTIILNPEQLLIQKSVFSYGIGSILHSNSNKKLLEDKVKEFVGETFTDSNLDGLNPPNEKSLIVIRDCNFNNIRYANQDDGKNSHEHFINNFMIKILSNCTFYMTNCLFDSCYFNKTALFLATRATTISHICCNKLHGGQEGEALFINSNTPRGSFFKFIYSTFYGNYENFPTQTIFKLGGTCALRYQCINISHFVLGNSNDRSITRIESTACLTMLMNTFYHCDAEYVLWINIHDGDTEGRYNHYCGLTNFHNNKQQTGIIYFDMQSHSRITLDECYFSNENVGDGEKMKSINGNAKIYISNCYFQSWLNENELNGRETINIHNNVNNLQTMTLAHYTVIGKCDAIHVIDAFGCQNDTCPDSKGCETFGFVDGDVKYTEVFHPDINTPTPTPTLEFTISFPFTNSMKFTYSKQFSNSEKFTKSNDFSRSRSFSASHSFSKSGSFTKSNLFTKSSQFTKSHSFSGSRTFTSSSHFSASRSFTGSHSFSGSHSFTFSSSFSKSGIFTNSKDFSSSFYFTKTSGFTETKKFSETKDFSSSFYFSKTSGFTETKKFSETKDFSKSQIFSESANFTQSNSFTPSRHFDASRTFTPSKKFSPSSEFNESSVFSDSSIFSYSSGFSLSSFFSDSVEFSETAKFSLSTEFSDSKKFTFSEHFSNSEKFSDSEKFSKSEIFSETKTFTESRHFDATGTFTPSHTFSQSSHFSNSFFFTKSGEFSGSSKFTISTHFTSSFHFTSSLNFTSSKEFTPSNHFGATGTFTASNEFTHSKMFTQSNTIKSNVAITINQSQGSNKMKIIGGVIGAVIGAGLIAAIIFAIIFLRHRRHEPSSDMFEELNTIDDPHSSITYNNVLHGLDMEDDPFHDDFNDVNDGNYHHFD</sequence>
<dbReference type="PANTHER" id="PTHR39414">
    <property type="entry name" value="SERINE/ARGININE REPETITIVE MATRIX PROTEIN 5-RELATED"/>
    <property type="match status" value="1"/>
</dbReference>
<dbReference type="EMBL" id="JAPFFF010000002">
    <property type="protein sequence ID" value="KAK8896852.1"/>
    <property type="molecule type" value="Genomic_DNA"/>
</dbReference>
<dbReference type="Proteomes" id="UP001470230">
    <property type="component" value="Unassembled WGS sequence"/>
</dbReference>
<keyword evidence="1" id="KW-1133">Transmembrane helix</keyword>
<evidence type="ECO:0008006" key="4">
    <source>
        <dbReference type="Google" id="ProtNLM"/>
    </source>
</evidence>
<gene>
    <name evidence="2" type="ORF">M9Y10_014777</name>
</gene>
<dbReference type="PANTHER" id="PTHR39414:SF2">
    <property type="entry name" value="FLOCCULATION PROTEIN FLO11-LIKE"/>
    <property type="match status" value="1"/>
</dbReference>
<keyword evidence="1" id="KW-0472">Membrane</keyword>
<accession>A0ABR2L2A1</accession>
<proteinExistence type="predicted"/>
<keyword evidence="1" id="KW-0812">Transmembrane</keyword>
<organism evidence="2 3">
    <name type="scientific">Tritrichomonas musculus</name>
    <dbReference type="NCBI Taxonomy" id="1915356"/>
    <lineage>
        <taxon>Eukaryota</taxon>
        <taxon>Metamonada</taxon>
        <taxon>Parabasalia</taxon>
        <taxon>Tritrichomonadida</taxon>
        <taxon>Tritrichomonadidae</taxon>
        <taxon>Tritrichomonas</taxon>
    </lineage>
</organism>
<protein>
    <recommendedName>
        <fullName evidence="4">Right handed beta helix domain-containing protein</fullName>
    </recommendedName>
</protein>
<evidence type="ECO:0000256" key="1">
    <source>
        <dbReference type="SAM" id="Phobius"/>
    </source>
</evidence>
<keyword evidence="3" id="KW-1185">Reference proteome</keyword>
<evidence type="ECO:0000313" key="3">
    <source>
        <dbReference type="Proteomes" id="UP001470230"/>
    </source>
</evidence>
<name>A0ABR2L2A1_9EUKA</name>
<reference evidence="2 3" key="1">
    <citation type="submission" date="2024-04" db="EMBL/GenBank/DDBJ databases">
        <title>Tritrichomonas musculus Genome.</title>
        <authorList>
            <person name="Alves-Ferreira E."/>
            <person name="Grigg M."/>
            <person name="Lorenzi H."/>
            <person name="Galac M."/>
        </authorList>
    </citation>
    <scope>NUCLEOTIDE SEQUENCE [LARGE SCALE GENOMIC DNA]</scope>
    <source>
        <strain evidence="2 3">EAF2021</strain>
    </source>
</reference>
<feature type="transmembrane region" description="Helical" evidence="1">
    <location>
        <begin position="831"/>
        <end position="855"/>
    </location>
</feature>
<comment type="caution">
    <text evidence="2">The sequence shown here is derived from an EMBL/GenBank/DDBJ whole genome shotgun (WGS) entry which is preliminary data.</text>
</comment>
<evidence type="ECO:0000313" key="2">
    <source>
        <dbReference type="EMBL" id="KAK8896852.1"/>
    </source>
</evidence>